<dbReference type="STRING" id="1307761.L21SP2_3121"/>
<dbReference type="PANTHER" id="PTHR35936">
    <property type="entry name" value="MEMBRANE-BOUND LYTIC MUREIN TRANSGLYCOSYLASE F"/>
    <property type="match status" value="1"/>
</dbReference>
<keyword evidence="1" id="KW-0732">Signal</keyword>
<organism evidence="3 4">
    <name type="scientific">Salinispira pacifica</name>
    <dbReference type="NCBI Taxonomy" id="1307761"/>
    <lineage>
        <taxon>Bacteria</taxon>
        <taxon>Pseudomonadati</taxon>
        <taxon>Spirochaetota</taxon>
        <taxon>Spirochaetia</taxon>
        <taxon>Spirochaetales</taxon>
        <taxon>Spirochaetaceae</taxon>
        <taxon>Salinispira</taxon>
    </lineage>
</organism>
<dbReference type="Gene3D" id="3.40.190.10">
    <property type="entry name" value="Periplasmic binding protein-like II"/>
    <property type="match status" value="2"/>
</dbReference>
<dbReference type="RefSeq" id="WP_024269359.1">
    <property type="nucleotide sequence ID" value="NC_023035.1"/>
</dbReference>
<evidence type="ECO:0000256" key="1">
    <source>
        <dbReference type="ARBA" id="ARBA00022729"/>
    </source>
</evidence>
<evidence type="ECO:0000313" key="3">
    <source>
        <dbReference type="EMBL" id="AHC16463.1"/>
    </source>
</evidence>
<dbReference type="Proteomes" id="UP000018680">
    <property type="component" value="Chromosome"/>
</dbReference>
<dbReference type="HOGENOM" id="CLU_064076_9_0_12"/>
<gene>
    <name evidence="3" type="ORF">L21SP2_3121</name>
</gene>
<keyword evidence="4" id="KW-1185">Reference proteome</keyword>
<proteinExistence type="predicted"/>
<dbReference type="PANTHER" id="PTHR35936:SF35">
    <property type="entry name" value="L-CYSTINE-BINDING PROTEIN TCYJ"/>
    <property type="match status" value="1"/>
</dbReference>
<dbReference type="EMBL" id="CP006939">
    <property type="protein sequence ID" value="AHC16463.1"/>
    <property type="molecule type" value="Genomic_DNA"/>
</dbReference>
<accession>V5WL34</accession>
<dbReference type="Pfam" id="PF00497">
    <property type="entry name" value="SBP_bac_3"/>
    <property type="match status" value="1"/>
</dbReference>
<dbReference type="eggNOG" id="COG0834">
    <property type="taxonomic scope" value="Bacteria"/>
</dbReference>
<dbReference type="SUPFAM" id="SSF53850">
    <property type="entry name" value="Periplasmic binding protein-like II"/>
    <property type="match status" value="1"/>
</dbReference>
<dbReference type="SMART" id="SM00062">
    <property type="entry name" value="PBPb"/>
    <property type="match status" value="1"/>
</dbReference>
<name>V5WL34_9SPIO</name>
<sequence length="246" mass="27988">MKCAKVLFSLLYLGAALGLVGAQDITLVAVVEVWPPYRIEAEEELTGIDIDLLQAIEYELDVKIEIQRRPFARALEMIRSGNADIIPGIAYTEERDEYIRYSASSYSVVQPVFYARRDAAPQIRKYEDLYNYRIGYSLNSAYFEPFNSDEELTKLGLSTEAQVLKMLELGRVDVIIGTDPNLAYDIARANLSGELSQTAYVPEPNTPLYLGFPDNGEHPELYRRIDDILQMLIREGRVQSILESYR</sequence>
<feature type="domain" description="Solute-binding protein family 3/N-terminal" evidence="2">
    <location>
        <begin position="30"/>
        <end position="246"/>
    </location>
</feature>
<dbReference type="InterPro" id="IPR001638">
    <property type="entry name" value="Solute-binding_3/MltF_N"/>
</dbReference>
<evidence type="ECO:0000313" key="4">
    <source>
        <dbReference type="Proteomes" id="UP000018680"/>
    </source>
</evidence>
<dbReference type="OrthoDB" id="370676at2"/>
<reference evidence="3 4" key="1">
    <citation type="journal article" date="2015" name="Stand. Genomic Sci.">
        <title>Complete genome sequence and description of Salinispira pacifica gen. nov., sp. nov., a novel spirochaete isolated form a hypersaline microbial mat.</title>
        <authorList>
            <person name="Ben Hania W."/>
            <person name="Joseph M."/>
            <person name="Schumann P."/>
            <person name="Bunk B."/>
            <person name="Fiebig A."/>
            <person name="Sproer C."/>
            <person name="Klenk H.P."/>
            <person name="Fardeau M.L."/>
            <person name="Spring S."/>
        </authorList>
    </citation>
    <scope>NUCLEOTIDE SEQUENCE [LARGE SCALE GENOMIC DNA]</scope>
    <source>
        <strain evidence="3 4">L21-RPul-D2</strain>
    </source>
</reference>
<protein>
    <submittedName>
        <fullName evidence="3">Bacterial extracellular solute-binding protein, family 3</fullName>
    </submittedName>
</protein>
<evidence type="ECO:0000259" key="2">
    <source>
        <dbReference type="SMART" id="SM00062"/>
    </source>
</evidence>
<dbReference type="KEGG" id="slr:L21SP2_3121"/>
<dbReference type="AlphaFoldDB" id="V5WL34"/>